<keyword evidence="6 11" id="KW-0547">Nucleotide-binding</keyword>
<evidence type="ECO:0000256" key="6">
    <source>
        <dbReference type="ARBA" id="ARBA00022741"/>
    </source>
</evidence>
<comment type="function">
    <text evidence="10 11">Phosphorylation of dTMP to form dTDP in both de novo and salvage pathways of dTTP synthesis.</text>
</comment>
<evidence type="ECO:0000256" key="3">
    <source>
        <dbReference type="ARBA" id="ARBA00017144"/>
    </source>
</evidence>
<dbReference type="Pfam" id="PF02223">
    <property type="entry name" value="Thymidylate_kin"/>
    <property type="match status" value="1"/>
</dbReference>
<reference evidence="14 15" key="1">
    <citation type="journal article" date="2013" name="BMC Genomics">
        <title>Comparative genomics reveals distinct host-interacting traits of three major human-associated propionibacteria.</title>
        <authorList>
            <person name="Mak T.N."/>
            <person name="Schmid M."/>
            <person name="Brzuszkiewicz E."/>
            <person name="Zeng G."/>
            <person name="Meyer R."/>
            <person name="Sfanos K.S."/>
            <person name="Brinkmann V."/>
            <person name="Meyer T.F."/>
            <person name="Bruggemann H."/>
        </authorList>
    </citation>
    <scope>NUCLEOTIDE SEQUENCE [LARGE SCALE GENOMIC DNA]</scope>
    <source>
        <strain evidence="14 15">DSM 20700</strain>
    </source>
</reference>
<comment type="catalytic activity">
    <reaction evidence="9 11">
        <text>dTMP + ATP = dTDP + ADP</text>
        <dbReference type="Rhea" id="RHEA:13517"/>
        <dbReference type="ChEBI" id="CHEBI:30616"/>
        <dbReference type="ChEBI" id="CHEBI:58369"/>
        <dbReference type="ChEBI" id="CHEBI:63528"/>
        <dbReference type="ChEBI" id="CHEBI:456216"/>
        <dbReference type="EC" id="2.7.4.9"/>
    </reaction>
</comment>
<dbReference type="PROSITE" id="PS01331">
    <property type="entry name" value="THYMIDYLATE_KINASE"/>
    <property type="match status" value="1"/>
</dbReference>
<dbReference type="GO" id="GO:0005524">
    <property type="term" value="F:ATP binding"/>
    <property type="evidence" value="ECO:0007669"/>
    <property type="project" value="UniProtKB-UniRule"/>
</dbReference>
<dbReference type="EC" id="2.7.4.9" evidence="2 11"/>
<dbReference type="GO" id="GO:0004798">
    <property type="term" value="F:dTMP kinase activity"/>
    <property type="evidence" value="ECO:0007669"/>
    <property type="project" value="UniProtKB-UniRule"/>
</dbReference>
<dbReference type="InterPro" id="IPR027417">
    <property type="entry name" value="P-loop_NTPase"/>
</dbReference>
<comment type="similarity">
    <text evidence="1 11">Belongs to the thymidylate kinase family.</text>
</comment>
<dbReference type="Proteomes" id="UP000016307">
    <property type="component" value="Unassembled WGS sequence"/>
</dbReference>
<evidence type="ECO:0000256" key="4">
    <source>
        <dbReference type="ARBA" id="ARBA00022679"/>
    </source>
</evidence>
<evidence type="ECO:0000256" key="8">
    <source>
        <dbReference type="ARBA" id="ARBA00022840"/>
    </source>
</evidence>
<dbReference type="InterPro" id="IPR018095">
    <property type="entry name" value="Thymidylate_kin_CS"/>
</dbReference>
<evidence type="ECO:0000256" key="11">
    <source>
        <dbReference type="HAMAP-Rule" id="MF_00165"/>
    </source>
</evidence>
<evidence type="ECO:0000256" key="12">
    <source>
        <dbReference type="SAM" id="MobiDB-lite"/>
    </source>
</evidence>
<dbReference type="GO" id="GO:0005829">
    <property type="term" value="C:cytosol"/>
    <property type="evidence" value="ECO:0007669"/>
    <property type="project" value="TreeGrafter"/>
</dbReference>
<evidence type="ECO:0000256" key="1">
    <source>
        <dbReference type="ARBA" id="ARBA00009776"/>
    </source>
</evidence>
<feature type="region of interest" description="Disordered" evidence="12">
    <location>
        <begin position="237"/>
        <end position="268"/>
    </location>
</feature>
<dbReference type="InterPro" id="IPR018094">
    <property type="entry name" value="Thymidylate_kinase"/>
</dbReference>
<keyword evidence="4 11" id="KW-0808">Transferase</keyword>
<dbReference type="RefSeq" id="WP_021104029.1">
    <property type="nucleotide sequence ID" value="NZ_AOSS01000179.1"/>
</dbReference>
<feature type="domain" description="Thymidylate kinase-like" evidence="13">
    <location>
        <begin position="38"/>
        <end position="223"/>
    </location>
</feature>
<dbReference type="OrthoDB" id="9774907at2"/>
<dbReference type="PANTHER" id="PTHR10344">
    <property type="entry name" value="THYMIDYLATE KINASE"/>
    <property type="match status" value="1"/>
</dbReference>
<keyword evidence="7 11" id="KW-0418">Kinase</keyword>
<feature type="binding site" evidence="11">
    <location>
        <begin position="40"/>
        <end position="47"/>
    </location>
    <ligand>
        <name>ATP</name>
        <dbReference type="ChEBI" id="CHEBI:30616"/>
    </ligand>
</feature>
<dbReference type="EMBL" id="AOSS01000179">
    <property type="protein sequence ID" value="ERF56872.1"/>
    <property type="molecule type" value="Genomic_DNA"/>
</dbReference>
<sequence length="268" mass="28530">MIPSHERTDPGAVSRSDADGGQEVRRGAGPARGLFIVFEGGDGAGKTTQVNLLCTALQQCGHDVLTTREPGDTWLGGQIRHLVLSPDSGEISPKAEALLYNADKAQHLAEVVRPALEQGRIVVSDRYVDSTIAYQGAGRALSVDEVARLAGWATDGLVPDLTVLLDVDPVTAAERMDNRDRMESAGDEFHRRVRDNFLELARRGGGRYLVVPAQLTAEQIAAQVLQRVSLLAGRDIEAPGTTDRGGADRGGADRLRPEATGSCEAGES</sequence>
<dbReference type="AlphaFoldDB" id="U1EYS6"/>
<dbReference type="Gene3D" id="3.40.50.300">
    <property type="entry name" value="P-loop containing nucleotide triphosphate hydrolases"/>
    <property type="match status" value="1"/>
</dbReference>
<dbReference type="PANTHER" id="PTHR10344:SF4">
    <property type="entry name" value="UMP-CMP KINASE 2, MITOCHONDRIAL"/>
    <property type="match status" value="1"/>
</dbReference>
<comment type="caution">
    <text evidence="14">The sequence shown here is derived from an EMBL/GenBank/DDBJ whole genome shotgun (WGS) entry which is preliminary data.</text>
</comment>
<feature type="compositionally biased region" description="Basic and acidic residues" evidence="12">
    <location>
        <begin position="16"/>
        <end position="26"/>
    </location>
</feature>
<dbReference type="CDD" id="cd01672">
    <property type="entry name" value="TMPK"/>
    <property type="match status" value="1"/>
</dbReference>
<proteinExistence type="inferred from homology"/>
<protein>
    <recommendedName>
        <fullName evidence="3 11">Thymidylate kinase</fullName>
        <ecNumber evidence="2 11">2.7.4.9</ecNumber>
    </recommendedName>
    <alternativeName>
        <fullName evidence="11">dTMP kinase</fullName>
    </alternativeName>
</protein>
<evidence type="ECO:0000256" key="7">
    <source>
        <dbReference type="ARBA" id="ARBA00022777"/>
    </source>
</evidence>
<dbReference type="GO" id="GO:0006233">
    <property type="term" value="P:dTDP biosynthetic process"/>
    <property type="evidence" value="ECO:0007669"/>
    <property type="project" value="InterPro"/>
</dbReference>
<dbReference type="PATRIC" id="fig|1160719.4.peg.973"/>
<feature type="compositionally biased region" description="Basic and acidic residues" evidence="12">
    <location>
        <begin position="245"/>
        <end position="257"/>
    </location>
</feature>
<keyword evidence="5 11" id="KW-0545">Nucleotide biosynthesis</keyword>
<evidence type="ECO:0000256" key="10">
    <source>
        <dbReference type="ARBA" id="ARBA00057735"/>
    </source>
</evidence>
<dbReference type="GO" id="GO:0006235">
    <property type="term" value="P:dTTP biosynthetic process"/>
    <property type="evidence" value="ECO:0007669"/>
    <property type="project" value="UniProtKB-UniRule"/>
</dbReference>
<evidence type="ECO:0000313" key="14">
    <source>
        <dbReference type="EMBL" id="ERF56872.1"/>
    </source>
</evidence>
<gene>
    <name evidence="11" type="primary">tmk</name>
    <name evidence="14" type="ORF">H641_05088</name>
</gene>
<evidence type="ECO:0000313" key="15">
    <source>
        <dbReference type="Proteomes" id="UP000016307"/>
    </source>
</evidence>
<evidence type="ECO:0000256" key="2">
    <source>
        <dbReference type="ARBA" id="ARBA00012980"/>
    </source>
</evidence>
<accession>U1EYS6</accession>
<feature type="region of interest" description="Disordered" evidence="12">
    <location>
        <begin position="1"/>
        <end position="27"/>
    </location>
</feature>
<organism evidence="14 15">
    <name type="scientific">Cutibacterium granulosum DSM 20700</name>
    <dbReference type="NCBI Taxonomy" id="1160719"/>
    <lineage>
        <taxon>Bacteria</taxon>
        <taxon>Bacillati</taxon>
        <taxon>Actinomycetota</taxon>
        <taxon>Actinomycetes</taxon>
        <taxon>Propionibacteriales</taxon>
        <taxon>Propionibacteriaceae</taxon>
        <taxon>Cutibacterium</taxon>
    </lineage>
</organism>
<evidence type="ECO:0000256" key="5">
    <source>
        <dbReference type="ARBA" id="ARBA00022727"/>
    </source>
</evidence>
<dbReference type="NCBIfam" id="TIGR00041">
    <property type="entry name" value="DTMP_kinase"/>
    <property type="match status" value="1"/>
</dbReference>
<keyword evidence="8 11" id="KW-0067">ATP-binding</keyword>
<dbReference type="FunFam" id="3.40.50.300:FF:000225">
    <property type="entry name" value="Thymidylate kinase"/>
    <property type="match status" value="1"/>
</dbReference>
<name>U1EYS6_9ACTN</name>
<keyword evidence="15" id="KW-1185">Reference proteome</keyword>
<dbReference type="HAMAP" id="MF_00165">
    <property type="entry name" value="Thymidylate_kinase"/>
    <property type="match status" value="1"/>
</dbReference>
<dbReference type="SUPFAM" id="SSF52540">
    <property type="entry name" value="P-loop containing nucleoside triphosphate hydrolases"/>
    <property type="match status" value="1"/>
</dbReference>
<dbReference type="InterPro" id="IPR039430">
    <property type="entry name" value="Thymidylate_kin-like_dom"/>
</dbReference>
<dbReference type="GO" id="GO:0006227">
    <property type="term" value="P:dUDP biosynthetic process"/>
    <property type="evidence" value="ECO:0007669"/>
    <property type="project" value="TreeGrafter"/>
</dbReference>
<evidence type="ECO:0000256" key="9">
    <source>
        <dbReference type="ARBA" id="ARBA00048743"/>
    </source>
</evidence>
<evidence type="ECO:0000259" key="13">
    <source>
        <dbReference type="Pfam" id="PF02223"/>
    </source>
</evidence>